<evidence type="ECO:0000313" key="7">
    <source>
        <dbReference type="Proteomes" id="UP000029223"/>
    </source>
</evidence>
<dbReference type="Proteomes" id="UP000029223">
    <property type="component" value="Unassembled WGS sequence"/>
</dbReference>
<dbReference type="PANTHER" id="PTHR11999">
    <property type="entry name" value="GROUP II PYRIDOXAL-5-PHOSPHATE DECARBOXYLASE"/>
    <property type="match status" value="1"/>
</dbReference>
<evidence type="ECO:0000256" key="4">
    <source>
        <dbReference type="ARBA" id="ARBA00023239"/>
    </source>
</evidence>
<evidence type="ECO:0000313" key="6">
    <source>
        <dbReference type="EMBL" id="GAL25687.1"/>
    </source>
</evidence>
<comment type="similarity">
    <text evidence="2 5">Belongs to the group II decarboxylase family.</text>
</comment>
<dbReference type="InterPro" id="IPR015421">
    <property type="entry name" value="PyrdxlP-dep_Trfase_major"/>
</dbReference>
<accession>A0ABQ0JAC6</accession>
<evidence type="ECO:0000256" key="2">
    <source>
        <dbReference type="ARBA" id="ARBA00009533"/>
    </source>
</evidence>
<dbReference type="InterPro" id="IPR002129">
    <property type="entry name" value="PyrdxlP-dep_de-COase"/>
</dbReference>
<sequence>MSVDFHKLFYQTISCGSLLLKDRANFKYLLHHADYLNREHDELPNLVDKSIATTKRFDALKVFMTMQNVGPDALGEMYDHLMDQTQQVAKLVTAHPQFELLAEPSLSTVLFRAVNSDADDLEQLNKTIRIEALTRGIAVLGETVVNGHTAMKFTILNPCLKLSDFETLLNNIHQLALELTNSH</sequence>
<dbReference type="EC" id="4.1.1.86" evidence="6"/>
<dbReference type="InterPro" id="IPR015424">
    <property type="entry name" value="PyrdxlP-dep_Trfase"/>
</dbReference>
<reference evidence="7" key="2">
    <citation type="submission" date="2014-09" db="EMBL/GenBank/DDBJ databases">
        <authorList>
            <consortium name="NBRP consortium"/>
            <person name="Sawabe T."/>
            <person name="Meirelles P."/>
            <person name="Nakanishi M."/>
            <person name="Sayaka M."/>
            <person name="Hattori M."/>
            <person name="Ohkuma M."/>
        </authorList>
    </citation>
    <scope>NUCLEOTIDE SEQUENCE [LARGE SCALE GENOMIC DNA]</scope>
    <source>
        <strain evidence="7">JCM 19239</strain>
    </source>
</reference>
<dbReference type="GO" id="GO:0045303">
    <property type="term" value="F:diaminobutyrate-2-oxoglutarate transaminase activity"/>
    <property type="evidence" value="ECO:0007669"/>
    <property type="project" value="UniProtKB-EC"/>
</dbReference>
<proteinExistence type="inferred from homology"/>
<evidence type="ECO:0000256" key="1">
    <source>
        <dbReference type="ARBA" id="ARBA00001933"/>
    </source>
</evidence>
<keyword evidence="3 5" id="KW-0663">Pyridoxal phosphate</keyword>
<keyword evidence="4 5" id="KW-0456">Lyase</keyword>
<dbReference type="SUPFAM" id="SSF53383">
    <property type="entry name" value="PLP-dependent transferases"/>
    <property type="match status" value="1"/>
</dbReference>
<dbReference type="InterPro" id="IPR015422">
    <property type="entry name" value="PyrdxlP-dep_Trfase_small"/>
</dbReference>
<keyword evidence="6" id="KW-0032">Aminotransferase</keyword>
<comment type="cofactor">
    <cofactor evidence="1 5">
        <name>pyridoxal 5'-phosphate</name>
        <dbReference type="ChEBI" id="CHEBI:597326"/>
    </cofactor>
</comment>
<comment type="caution">
    <text evidence="6">The sequence shown here is derived from an EMBL/GenBank/DDBJ whole genome shotgun (WGS) entry which is preliminary data.</text>
</comment>
<evidence type="ECO:0000256" key="5">
    <source>
        <dbReference type="RuleBase" id="RU000382"/>
    </source>
</evidence>
<dbReference type="Pfam" id="PF00282">
    <property type="entry name" value="Pyridoxal_deC"/>
    <property type="match status" value="1"/>
</dbReference>
<dbReference type="PANTHER" id="PTHR11999:SF165">
    <property type="entry name" value="DECARBOXYLASE, PUTATIVE (AFU_ORTHOLOGUE AFUA_2G04980)-RELATED"/>
    <property type="match status" value="1"/>
</dbReference>
<evidence type="ECO:0000256" key="3">
    <source>
        <dbReference type="ARBA" id="ARBA00022898"/>
    </source>
</evidence>
<name>A0ABQ0JAC6_9VIBR</name>
<dbReference type="Gene3D" id="3.90.1150.10">
    <property type="entry name" value="Aspartate Aminotransferase, domain 1"/>
    <property type="match status" value="1"/>
</dbReference>
<keyword evidence="6" id="KW-0808">Transferase</keyword>
<gene>
    <name evidence="6" type="ORF">JCM19239_628</name>
</gene>
<protein>
    <submittedName>
        <fullName evidence="6">Diaminobutyrate-2-oxoglutarate aminotransferase</fullName>
        <ecNumber evidence="6">2.6.1.76</ecNumber>
        <ecNumber evidence="6">4.1.1.86</ecNumber>
    </submittedName>
</protein>
<dbReference type="Gene3D" id="3.40.640.10">
    <property type="entry name" value="Type I PLP-dependent aspartate aminotransferase-like (Major domain)"/>
    <property type="match status" value="1"/>
</dbReference>
<keyword evidence="7" id="KW-1185">Reference proteome</keyword>
<reference evidence="7" key="1">
    <citation type="submission" date="2014-09" db="EMBL/GenBank/DDBJ databases">
        <title>Vibrio variabilis JCM 19239. (C206) whole genome shotgun sequence.</title>
        <authorList>
            <person name="Sawabe T."/>
            <person name="Meirelles P."/>
            <person name="Nakanishi M."/>
            <person name="Sayaka M."/>
            <person name="Hattori M."/>
            <person name="Ohkuma M."/>
        </authorList>
    </citation>
    <scope>NUCLEOTIDE SEQUENCE [LARGE SCALE GENOMIC DNA]</scope>
    <source>
        <strain evidence="7">JCM 19239</strain>
    </source>
</reference>
<dbReference type="EMBL" id="BBMS01000011">
    <property type="protein sequence ID" value="GAL25687.1"/>
    <property type="molecule type" value="Genomic_DNA"/>
</dbReference>
<dbReference type="EC" id="2.6.1.76" evidence="6"/>
<dbReference type="GO" id="GO:0033983">
    <property type="term" value="F:diaminobutyrate decarboxylase activity"/>
    <property type="evidence" value="ECO:0007669"/>
    <property type="project" value="UniProtKB-EC"/>
</dbReference>
<dbReference type="InterPro" id="IPR010977">
    <property type="entry name" value="Aromatic_deC"/>
</dbReference>
<organism evidence="6 7">
    <name type="scientific">Vibrio variabilis</name>
    <dbReference type="NCBI Taxonomy" id="990271"/>
    <lineage>
        <taxon>Bacteria</taxon>
        <taxon>Pseudomonadati</taxon>
        <taxon>Pseudomonadota</taxon>
        <taxon>Gammaproteobacteria</taxon>
        <taxon>Vibrionales</taxon>
        <taxon>Vibrionaceae</taxon>
        <taxon>Vibrio</taxon>
    </lineage>
</organism>